<dbReference type="EMBL" id="FNVR01000003">
    <property type="protein sequence ID" value="SEF61820.1"/>
    <property type="molecule type" value="Genomic_DNA"/>
</dbReference>
<gene>
    <name evidence="1" type="ORF">SAMN03080598_00740</name>
</gene>
<dbReference type="AlphaFoldDB" id="A0A1H5TGF2"/>
<keyword evidence="2" id="KW-1185">Reference proteome</keyword>
<organism evidence="1 2">
    <name type="scientific">Algoriphagus boritolerans DSM 17298 = JCM 18970</name>
    <dbReference type="NCBI Taxonomy" id="1120964"/>
    <lineage>
        <taxon>Bacteria</taxon>
        <taxon>Pseudomonadati</taxon>
        <taxon>Bacteroidota</taxon>
        <taxon>Cytophagia</taxon>
        <taxon>Cytophagales</taxon>
        <taxon>Cyclobacteriaceae</taxon>
        <taxon>Algoriphagus</taxon>
    </lineage>
</organism>
<reference evidence="2" key="1">
    <citation type="submission" date="2016-10" db="EMBL/GenBank/DDBJ databases">
        <authorList>
            <person name="Varghese N."/>
            <person name="Submissions S."/>
        </authorList>
    </citation>
    <scope>NUCLEOTIDE SEQUENCE [LARGE SCALE GENOMIC DNA]</scope>
    <source>
        <strain evidence="2">DSM 17298</strain>
    </source>
</reference>
<sequence length="64" mass="7303">MKKLDPTGFPFIGKISFFSFNYQAVSGTKQCLLKKTTWTMSACSGSRTFGKSGFFFEWKILLYP</sequence>
<protein>
    <submittedName>
        <fullName evidence="1">Uncharacterized protein</fullName>
    </submittedName>
</protein>
<evidence type="ECO:0000313" key="1">
    <source>
        <dbReference type="EMBL" id="SEF61820.1"/>
    </source>
</evidence>
<evidence type="ECO:0000313" key="2">
    <source>
        <dbReference type="Proteomes" id="UP000236736"/>
    </source>
</evidence>
<accession>A0A1H5TGF2</accession>
<dbReference type="Proteomes" id="UP000236736">
    <property type="component" value="Unassembled WGS sequence"/>
</dbReference>
<name>A0A1H5TGF2_9BACT</name>
<proteinExistence type="predicted"/>